<comment type="caution">
    <text evidence="2">The sequence shown here is derived from an EMBL/GenBank/DDBJ whole genome shotgun (WGS) entry which is preliminary data.</text>
</comment>
<keyword evidence="3" id="KW-1185">Reference proteome</keyword>
<evidence type="ECO:0000256" key="1">
    <source>
        <dbReference type="SAM" id="MobiDB-lite"/>
    </source>
</evidence>
<dbReference type="Proteomes" id="UP001148299">
    <property type="component" value="Unassembled WGS sequence"/>
</dbReference>
<protein>
    <submittedName>
        <fullName evidence="2">Uncharacterized protein</fullName>
    </submittedName>
</protein>
<organism evidence="2 3">
    <name type="scientific">Penicillium brevicompactum</name>
    <dbReference type="NCBI Taxonomy" id="5074"/>
    <lineage>
        <taxon>Eukaryota</taxon>
        <taxon>Fungi</taxon>
        <taxon>Dikarya</taxon>
        <taxon>Ascomycota</taxon>
        <taxon>Pezizomycotina</taxon>
        <taxon>Eurotiomycetes</taxon>
        <taxon>Eurotiomycetidae</taxon>
        <taxon>Eurotiales</taxon>
        <taxon>Aspergillaceae</taxon>
        <taxon>Penicillium</taxon>
    </lineage>
</organism>
<feature type="region of interest" description="Disordered" evidence="1">
    <location>
        <begin position="43"/>
        <end position="65"/>
    </location>
</feature>
<evidence type="ECO:0000313" key="2">
    <source>
        <dbReference type="EMBL" id="KAJ5357982.1"/>
    </source>
</evidence>
<gene>
    <name evidence="2" type="ORF">N7541_005140</name>
</gene>
<proteinExistence type="predicted"/>
<dbReference type="AlphaFoldDB" id="A0A9W9RCY8"/>
<evidence type="ECO:0000313" key="3">
    <source>
        <dbReference type="Proteomes" id="UP001148299"/>
    </source>
</evidence>
<dbReference type="EMBL" id="JAPZBR010000003">
    <property type="protein sequence ID" value="KAJ5357982.1"/>
    <property type="molecule type" value="Genomic_DNA"/>
</dbReference>
<reference evidence="2" key="1">
    <citation type="submission" date="2022-12" db="EMBL/GenBank/DDBJ databases">
        <authorList>
            <person name="Petersen C."/>
        </authorList>
    </citation>
    <scope>NUCLEOTIDE SEQUENCE</scope>
    <source>
        <strain evidence="2">IBT 35675</strain>
    </source>
</reference>
<reference evidence="2" key="2">
    <citation type="journal article" date="2023" name="IMA Fungus">
        <title>Comparative genomic study of the Penicillium genus elucidates a diverse pangenome and 15 lateral gene transfer events.</title>
        <authorList>
            <person name="Petersen C."/>
            <person name="Sorensen T."/>
            <person name="Nielsen M.R."/>
            <person name="Sondergaard T.E."/>
            <person name="Sorensen J.L."/>
            <person name="Fitzpatrick D.A."/>
            <person name="Frisvad J.C."/>
            <person name="Nielsen K.L."/>
        </authorList>
    </citation>
    <scope>NUCLEOTIDE SEQUENCE</scope>
    <source>
        <strain evidence="2">IBT 35675</strain>
    </source>
</reference>
<name>A0A9W9RCY8_PENBR</name>
<accession>A0A9W9RCY8</accession>
<sequence>MTGKESPPIDRTNALSMDLIPGTELMREEEGAHLTNALKQGKQLIPCPSNDPADPLNWSKPWKCK</sequence>